<evidence type="ECO:0000313" key="3">
    <source>
        <dbReference type="Proteomes" id="UP000704712"/>
    </source>
</evidence>
<comment type="caution">
    <text evidence="2">The sequence shown here is derived from an EMBL/GenBank/DDBJ whole genome shotgun (WGS) entry which is preliminary data.</text>
</comment>
<dbReference type="EMBL" id="JAACNO010001482">
    <property type="protein sequence ID" value="KAF4140238.1"/>
    <property type="molecule type" value="Genomic_DNA"/>
</dbReference>
<protein>
    <submittedName>
        <fullName evidence="2">Uncharacterized protein</fullName>
    </submittedName>
</protein>
<evidence type="ECO:0000313" key="2">
    <source>
        <dbReference type="EMBL" id="KAF4140238.1"/>
    </source>
</evidence>
<feature type="region of interest" description="Disordered" evidence="1">
    <location>
        <begin position="125"/>
        <end position="166"/>
    </location>
</feature>
<organism evidence="2 3">
    <name type="scientific">Phytophthora infestans</name>
    <name type="common">Potato late blight agent</name>
    <name type="synonym">Botrytis infestans</name>
    <dbReference type="NCBI Taxonomy" id="4787"/>
    <lineage>
        <taxon>Eukaryota</taxon>
        <taxon>Sar</taxon>
        <taxon>Stramenopiles</taxon>
        <taxon>Oomycota</taxon>
        <taxon>Peronosporomycetes</taxon>
        <taxon>Peronosporales</taxon>
        <taxon>Peronosporaceae</taxon>
        <taxon>Phytophthora</taxon>
    </lineage>
</organism>
<sequence length="249" mass="28428">MPQALGVNIRLKRRTNRFVSRTSSEGEATGHSEIRVLDDNFTEQYHREDRPKISDKKQKTLRFGGGPRSFSSRRQQFTIWKGQAASNAVKVLRGCYSLARRELTAWRSRTKATCTEERTSEIKATLRGESNSSKGLKRPRSYSRTSVTSSNSIVSSLSSTTELENEHQKELIRSEFSLRVRRSSSLEMKPSLHGFTETTSGNHERLLLVNALPLNDEDEDDDSSLTSHHLPFRSVWINGHVRVLHNEWV</sequence>
<gene>
    <name evidence="2" type="ORF">GN958_ATG10590</name>
</gene>
<name>A0A8S9UPL1_PHYIN</name>
<reference evidence="2" key="1">
    <citation type="submission" date="2020-03" db="EMBL/GenBank/DDBJ databases">
        <title>Hybrid Assembly of Korean Phytophthora infestans isolates.</title>
        <authorList>
            <person name="Prokchorchik M."/>
            <person name="Lee Y."/>
            <person name="Seo J."/>
            <person name="Cho J.-H."/>
            <person name="Park Y.-E."/>
            <person name="Jang D.-C."/>
            <person name="Im J.-S."/>
            <person name="Choi J.-G."/>
            <person name="Park H.-J."/>
            <person name="Lee G.-B."/>
            <person name="Lee Y.-G."/>
            <person name="Hong S.-Y."/>
            <person name="Cho K."/>
            <person name="Sohn K.H."/>
        </authorList>
    </citation>
    <scope>NUCLEOTIDE SEQUENCE</scope>
    <source>
        <strain evidence="2">KR_2_A2</strain>
    </source>
</reference>
<accession>A0A8S9UPL1</accession>
<dbReference type="AlphaFoldDB" id="A0A8S9UPL1"/>
<proteinExistence type="predicted"/>
<evidence type="ECO:0000256" key="1">
    <source>
        <dbReference type="SAM" id="MobiDB-lite"/>
    </source>
</evidence>
<feature type="compositionally biased region" description="Low complexity" evidence="1">
    <location>
        <begin position="142"/>
        <end position="162"/>
    </location>
</feature>
<dbReference type="Proteomes" id="UP000704712">
    <property type="component" value="Unassembled WGS sequence"/>
</dbReference>